<dbReference type="InterPro" id="IPR001300">
    <property type="entry name" value="Peptidase_C2_calpain_cat"/>
</dbReference>
<dbReference type="SUPFAM" id="SSF54001">
    <property type="entry name" value="Cysteine proteinases"/>
    <property type="match status" value="1"/>
</dbReference>
<dbReference type="EMBL" id="JAFHDT010000182">
    <property type="protein sequence ID" value="KAI7790290.1"/>
    <property type="molecule type" value="Genomic_DNA"/>
</dbReference>
<keyword evidence="3" id="KW-0645">Protease</keyword>
<dbReference type="AlphaFoldDB" id="A0A9W7W8Q4"/>
<evidence type="ECO:0000256" key="2">
    <source>
        <dbReference type="PIRSR" id="PIRSR622684-1"/>
    </source>
</evidence>
<comment type="similarity">
    <text evidence="1">Belongs to the peptidase C2 family.</text>
</comment>
<dbReference type="Pfam" id="PF00648">
    <property type="entry name" value="Peptidase_C2"/>
    <property type="match status" value="1"/>
</dbReference>
<gene>
    <name evidence="6" type="ORF">IRJ41_019969</name>
</gene>
<keyword evidence="3" id="KW-0788">Thiol protease</keyword>
<dbReference type="GO" id="GO:0004198">
    <property type="term" value="F:calcium-dependent cysteine-type endopeptidase activity"/>
    <property type="evidence" value="ECO:0007669"/>
    <property type="project" value="InterPro"/>
</dbReference>
<dbReference type="Pfam" id="PF01067">
    <property type="entry name" value="Calpain_III"/>
    <property type="match status" value="1"/>
</dbReference>
<evidence type="ECO:0000313" key="6">
    <source>
        <dbReference type="EMBL" id="KAI7790290.1"/>
    </source>
</evidence>
<dbReference type="InterPro" id="IPR036213">
    <property type="entry name" value="Calpain_III_sf"/>
</dbReference>
<protein>
    <recommendedName>
        <fullName evidence="5">Calpain catalytic domain-containing protein</fullName>
    </recommendedName>
</protein>
<dbReference type="PANTHER" id="PTHR10183:SF302">
    <property type="entry name" value="CALPAIN-14"/>
    <property type="match status" value="1"/>
</dbReference>
<dbReference type="CDD" id="cd00214">
    <property type="entry name" value="Calpain_III"/>
    <property type="match status" value="1"/>
</dbReference>
<accession>A0A9W7W8Q4</accession>
<name>A0A9W7W8Q4_TRIRA</name>
<feature type="domain" description="Calpain catalytic" evidence="5">
    <location>
        <begin position="47"/>
        <end position="344"/>
    </location>
</feature>
<dbReference type="Gene3D" id="3.90.70.10">
    <property type="entry name" value="Cysteine proteinases"/>
    <property type="match status" value="1"/>
</dbReference>
<dbReference type="InterPro" id="IPR022684">
    <property type="entry name" value="Calpain_cysteine_protease"/>
</dbReference>
<dbReference type="SMART" id="SM00720">
    <property type="entry name" value="calpain_III"/>
    <property type="match status" value="1"/>
</dbReference>
<evidence type="ECO:0000256" key="1">
    <source>
        <dbReference type="ARBA" id="ARBA00007623"/>
    </source>
</evidence>
<dbReference type="InterPro" id="IPR033883">
    <property type="entry name" value="C2_III"/>
</dbReference>
<keyword evidence="7" id="KW-1185">Reference proteome</keyword>
<dbReference type="InterPro" id="IPR038765">
    <property type="entry name" value="Papain-like_cys_pep_sf"/>
</dbReference>
<dbReference type="SMART" id="SM00230">
    <property type="entry name" value="CysPc"/>
    <property type="match status" value="1"/>
</dbReference>
<dbReference type="PANTHER" id="PTHR10183">
    <property type="entry name" value="CALPAIN"/>
    <property type="match status" value="1"/>
</dbReference>
<dbReference type="PROSITE" id="PS50203">
    <property type="entry name" value="CALPAIN_CAT"/>
    <property type="match status" value="1"/>
</dbReference>
<evidence type="ECO:0000313" key="7">
    <source>
        <dbReference type="Proteomes" id="UP001059041"/>
    </source>
</evidence>
<proteinExistence type="inferred from homology"/>
<keyword evidence="3" id="KW-0378">Hydrolase</keyword>
<evidence type="ECO:0000256" key="4">
    <source>
        <dbReference type="SAM" id="MobiDB-lite"/>
    </source>
</evidence>
<feature type="region of interest" description="Disordered" evidence="4">
    <location>
        <begin position="1"/>
        <end position="20"/>
    </location>
</feature>
<feature type="active site" evidence="2 3">
    <location>
        <position position="262"/>
    </location>
</feature>
<dbReference type="SUPFAM" id="SSF49758">
    <property type="entry name" value="Calpain large subunit, middle domain (domain III)"/>
    <property type="match status" value="1"/>
</dbReference>
<dbReference type="Gene3D" id="2.60.120.380">
    <property type="match status" value="1"/>
</dbReference>
<evidence type="ECO:0000256" key="3">
    <source>
        <dbReference type="PROSITE-ProRule" id="PRU00239"/>
    </source>
</evidence>
<dbReference type="InterPro" id="IPR022683">
    <property type="entry name" value="Calpain_III"/>
</dbReference>
<dbReference type="GO" id="GO:0006508">
    <property type="term" value="P:proteolysis"/>
    <property type="evidence" value="ECO:0007669"/>
    <property type="project" value="UniProtKB-KW"/>
</dbReference>
<comment type="caution">
    <text evidence="6">The sequence shown here is derived from an EMBL/GenBank/DDBJ whole genome shotgun (WGS) entry which is preliminary data.</text>
</comment>
<sequence length="517" mass="58435">MPPTRVTKKPRNDRTTKGNVGSLTFPVKFLDQDYQELHQNCQVNKKKYVDEKFPPESSSIDPWRKLELNQDKIKWLRPSQIVTDPQLIVKGVSRFDYAQGSYLGNCWFLASVGALTFQKDILKQVMPAGQSFTKNYSGIFHFRFWQFGKWIDVVIDDKLPTIDGKLIFVHSKTSNEFWPALLEKAYAKVCGSYADTHAGLVSEALMDFTGGVHLHFDLKMAGSNLWELMDRAAKAKALMGCGTPQGKTSANTVLPNGIVEGHAYTVTGVFKVRGKGQPVKLVRVLNPWGLGEWTGAWSDRSSLWNQVSEKERTECRSLANDGEFWMSMEDFTKSFEDMDICCLQPDFLGGTSKCHWTSTCYNGSWEAGTTAGGCMNHQDTFWTNPQFRVRMEELDEDCAGGQCPENILVCLMQIHEKKNRSLVSNHSIGFCVFPVSMKVKDEVGKFPAKFFSRRGPVADSESFINAREVMSFFKLEPGEYVIIPSTFNPNESATFMLSVFSKSESHKRNKKLVMTYV</sequence>
<dbReference type="GO" id="GO:0005737">
    <property type="term" value="C:cytoplasm"/>
    <property type="evidence" value="ECO:0007669"/>
    <property type="project" value="TreeGrafter"/>
</dbReference>
<feature type="active site" evidence="2 3">
    <location>
        <position position="286"/>
    </location>
</feature>
<reference evidence="6" key="1">
    <citation type="submission" date="2021-02" db="EMBL/GenBank/DDBJ databases">
        <title>Comparative genomics reveals that relaxation of natural selection precedes convergent phenotypic evolution of cavefish.</title>
        <authorList>
            <person name="Peng Z."/>
        </authorList>
    </citation>
    <scope>NUCLEOTIDE SEQUENCE</scope>
    <source>
        <tissue evidence="6">Muscle</tissue>
    </source>
</reference>
<organism evidence="6 7">
    <name type="scientific">Triplophysa rosa</name>
    <name type="common">Cave loach</name>
    <dbReference type="NCBI Taxonomy" id="992332"/>
    <lineage>
        <taxon>Eukaryota</taxon>
        <taxon>Metazoa</taxon>
        <taxon>Chordata</taxon>
        <taxon>Craniata</taxon>
        <taxon>Vertebrata</taxon>
        <taxon>Euteleostomi</taxon>
        <taxon>Actinopterygii</taxon>
        <taxon>Neopterygii</taxon>
        <taxon>Teleostei</taxon>
        <taxon>Ostariophysi</taxon>
        <taxon>Cypriniformes</taxon>
        <taxon>Nemacheilidae</taxon>
        <taxon>Triplophysa</taxon>
    </lineage>
</organism>
<dbReference type="InterPro" id="IPR022682">
    <property type="entry name" value="Calpain_domain_III"/>
</dbReference>
<evidence type="ECO:0000259" key="5">
    <source>
        <dbReference type="PROSITE" id="PS50203"/>
    </source>
</evidence>
<dbReference type="CDD" id="cd00044">
    <property type="entry name" value="CysPc"/>
    <property type="match status" value="1"/>
</dbReference>
<dbReference type="FunFam" id="3.90.70.10:FF:000054">
    <property type="entry name" value="Calpain 14"/>
    <property type="match status" value="1"/>
</dbReference>
<feature type="active site" evidence="2 3">
    <location>
        <position position="106"/>
    </location>
</feature>
<dbReference type="FunFam" id="2.60.120.380:FF:000032">
    <property type="entry name" value="Zgc:162184"/>
    <property type="match status" value="1"/>
</dbReference>
<dbReference type="Proteomes" id="UP001059041">
    <property type="component" value="Unassembled WGS sequence"/>
</dbReference>
<dbReference type="PRINTS" id="PR00704">
    <property type="entry name" value="CALPAIN"/>
</dbReference>